<organism evidence="1">
    <name type="scientific">Dulem virus 34</name>
    <dbReference type="NCBI Taxonomy" id="3145752"/>
    <lineage>
        <taxon>Viruses</taxon>
        <taxon>Duplodnaviria</taxon>
        <taxon>Heunggongvirae</taxon>
        <taxon>Uroviricota</taxon>
        <taxon>Caudoviricetes</taxon>
    </lineage>
</organism>
<name>A0AAU8B645_9CAUD</name>
<reference evidence="1" key="1">
    <citation type="submission" date="2024-03" db="EMBL/GenBank/DDBJ databases">
        <title>Diverse circular DNA viruses in blood, oral, and fecal samples of captive lemurs.</title>
        <authorList>
            <person name="Paietta E.N."/>
            <person name="Kraberger S."/>
            <person name="Lund M.C."/>
            <person name="Custer J.M."/>
            <person name="Vargas K.M."/>
            <person name="Ehmke E.E."/>
            <person name="Yoder A.D."/>
            <person name="Varsani A."/>
        </authorList>
    </citation>
    <scope>NUCLEOTIDE SEQUENCE</scope>
    <source>
        <strain evidence="1">Duke_28FF_219</strain>
    </source>
</reference>
<accession>A0AAU8B645</accession>
<protein>
    <submittedName>
        <fullName evidence="1">Uncharacterized protein</fullName>
    </submittedName>
</protein>
<proteinExistence type="predicted"/>
<evidence type="ECO:0000313" key="1">
    <source>
        <dbReference type="EMBL" id="XCD07393.1"/>
    </source>
</evidence>
<dbReference type="EMBL" id="PP511788">
    <property type="protein sequence ID" value="XCD07393.1"/>
    <property type="molecule type" value="Genomic_DNA"/>
</dbReference>
<sequence>MGAPTFKECVAADIFGVFLNDKEFSGKHMVNGKEMTVQVDENELLERDKASAGTHADGLYKSRRLIYVAKSEFGPRPANGAMLSLDGRAYKIVSSTEEDGILAIELGAART</sequence>